<organism evidence="1 2">
    <name type="scientific">Macroventuria anomochaeta</name>
    <dbReference type="NCBI Taxonomy" id="301207"/>
    <lineage>
        <taxon>Eukaryota</taxon>
        <taxon>Fungi</taxon>
        <taxon>Dikarya</taxon>
        <taxon>Ascomycota</taxon>
        <taxon>Pezizomycotina</taxon>
        <taxon>Dothideomycetes</taxon>
        <taxon>Pleosporomycetidae</taxon>
        <taxon>Pleosporales</taxon>
        <taxon>Pleosporineae</taxon>
        <taxon>Didymellaceae</taxon>
        <taxon>Macroventuria</taxon>
    </lineage>
</organism>
<keyword evidence="2" id="KW-1185">Reference proteome</keyword>
<comment type="caution">
    <text evidence="1">The sequence shown here is derived from an EMBL/GenBank/DDBJ whole genome shotgun (WGS) entry which is preliminary data.</text>
</comment>
<gene>
    <name evidence="1" type="ORF">BU25DRAFT_416862</name>
</gene>
<dbReference type="Proteomes" id="UP000799754">
    <property type="component" value="Unassembled WGS sequence"/>
</dbReference>
<accession>A0ACB6SI81</accession>
<evidence type="ECO:0000313" key="2">
    <source>
        <dbReference type="Proteomes" id="UP000799754"/>
    </source>
</evidence>
<evidence type="ECO:0000313" key="1">
    <source>
        <dbReference type="EMBL" id="KAF2633688.1"/>
    </source>
</evidence>
<reference evidence="1" key="1">
    <citation type="journal article" date="2020" name="Stud. Mycol.">
        <title>101 Dothideomycetes genomes: a test case for predicting lifestyles and emergence of pathogens.</title>
        <authorList>
            <person name="Haridas S."/>
            <person name="Albert R."/>
            <person name="Binder M."/>
            <person name="Bloem J."/>
            <person name="Labutti K."/>
            <person name="Salamov A."/>
            <person name="Andreopoulos B."/>
            <person name="Baker S."/>
            <person name="Barry K."/>
            <person name="Bills G."/>
            <person name="Bluhm B."/>
            <person name="Cannon C."/>
            <person name="Castanera R."/>
            <person name="Culley D."/>
            <person name="Daum C."/>
            <person name="Ezra D."/>
            <person name="Gonzalez J."/>
            <person name="Henrissat B."/>
            <person name="Kuo A."/>
            <person name="Liang C."/>
            <person name="Lipzen A."/>
            <person name="Lutzoni F."/>
            <person name="Magnuson J."/>
            <person name="Mondo S."/>
            <person name="Nolan M."/>
            <person name="Ohm R."/>
            <person name="Pangilinan J."/>
            <person name="Park H.-J."/>
            <person name="Ramirez L."/>
            <person name="Alfaro M."/>
            <person name="Sun H."/>
            <person name="Tritt A."/>
            <person name="Yoshinaga Y."/>
            <person name="Zwiers L.-H."/>
            <person name="Turgeon B."/>
            <person name="Goodwin S."/>
            <person name="Spatafora J."/>
            <person name="Crous P."/>
            <person name="Grigoriev I."/>
        </authorList>
    </citation>
    <scope>NUCLEOTIDE SEQUENCE</scope>
    <source>
        <strain evidence="1">CBS 525.71</strain>
    </source>
</reference>
<dbReference type="EMBL" id="MU006701">
    <property type="protein sequence ID" value="KAF2633688.1"/>
    <property type="molecule type" value="Genomic_DNA"/>
</dbReference>
<sequence length="164" mass="18674">MPDGSESGSSSVDVGYFALHGITSGPNDDFNFMFNRLAIKEGWSKTQRKKRRHEAIAGEIEAIYGADTTKLEKWQELCRDVRIEPVPQSITKCKKALGSVYVNLVNLINHRRNRSVPVILFPNYQAFRTWTLGGKKFGDRIFPKKLAKEEGFVKALLKDLHFPF</sequence>
<name>A0ACB6SI81_9PLEO</name>
<protein>
    <submittedName>
        <fullName evidence="1">Uncharacterized protein</fullName>
    </submittedName>
</protein>
<proteinExistence type="predicted"/>